<organism evidence="4 5">
    <name type="scientific">Aquaticitalea lipolytica</name>
    <dbReference type="NCBI Taxonomy" id="1247562"/>
    <lineage>
        <taxon>Bacteria</taxon>
        <taxon>Pseudomonadati</taxon>
        <taxon>Bacteroidota</taxon>
        <taxon>Flavobacteriia</taxon>
        <taxon>Flavobacteriales</taxon>
        <taxon>Flavobacteriaceae</taxon>
        <taxon>Aquaticitalea</taxon>
    </lineage>
</organism>
<feature type="domain" description="DUF1731" evidence="3">
    <location>
        <begin position="253"/>
        <end position="299"/>
    </location>
</feature>
<dbReference type="AlphaFoldDB" id="A0A8J2XH83"/>
<dbReference type="Proteomes" id="UP000598120">
    <property type="component" value="Unassembled WGS sequence"/>
</dbReference>
<dbReference type="Gene3D" id="3.40.50.720">
    <property type="entry name" value="NAD(P)-binding Rossmann-like Domain"/>
    <property type="match status" value="1"/>
</dbReference>
<comment type="caution">
    <text evidence="4">The sequence shown here is derived from an EMBL/GenBank/DDBJ whole genome shotgun (WGS) entry which is preliminary data.</text>
</comment>
<evidence type="ECO:0000256" key="1">
    <source>
        <dbReference type="ARBA" id="ARBA00009353"/>
    </source>
</evidence>
<dbReference type="PANTHER" id="PTHR11092:SF0">
    <property type="entry name" value="EPIMERASE FAMILY PROTEIN SDR39U1"/>
    <property type="match status" value="1"/>
</dbReference>
<dbReference type="SUPFAM" id="SSF51735">
    <property type="entry name" value="NAD(P)-binding Rossmann-fold domains"/>
    <property type="match status" value="1"/>
</dbReference>
<keyword evidence="5" id="KW-1185">Reference proteome</keyword>
<evidence type="ECO:0000313" key="5">
    <source>
        <dbReference type="Proteomes" id="UP000598120"/>
    </source>
</evidence>
<dbReference type="InterPro" id="IPR013549">
    <property type="entry name" value="DUF1731"/>
</dbReference>
<dbReference type="EMBL" id="BMIC01000003">
    <property type="protein sequence ID" value="GFZ87250.1"/>
    <property type="molecule type" value="Genomic_DNA"/>
</dbReference>
<protein>
    <submittedName>
        <fullName evidence="4">NAD-dependent epimerase</fullName>
    </submittedName>
</protein>
<name>A0A8J2XH83_9FLAO</name>
<dbReference type="RefSeq" id="WP_188606049.1">
    <property type="nucleotide sequence ID" value="NZ_BMIC01000003.1"/>
</dbReference>
<evidence type="ECO:0000259" key="3">
    <source>
        <dbReference type="Pfam" id="PF08338"/>
    </source>
</evidence>
<reference evidence="4 5" key="1">
    <citation type="journal article" date="2014" name="Int. J. Syst. Evol. Microbiol.">
        <title>Complete genome sequence of Corynebacterium casei LMG S-19264T (=DSM 44701T), isolated from a smear-ripened cheese.</title>
        <authorList>
            <consortium name="US DOE Joint Genome Institute (JGI-PGF)"/>
            <person name="Walter F."/>
            <person name="Albersmeier A."/>
            <person name="Kalinowski J."/>
            <person name="Ruckert C."/>
        </authorList>
    </citation>
    <scope>NUCLEOTIDE SEQUENCE [LARGE SCALE GENOMIC DNA]</scope>
    <source>
        <strain evidence="4 5">CGMCC 1.15295</strain>
    </source>
</reference>
<dbReference type="InterPro" id="IPR036291">
    <property type="entry name" value="NAD(P)-bd_dom_sf"/>
</dbReference>
<dbReference type="Pfam" id="PF08338">
    <property type="entry name" value="DUF1731"/>
    <property type="match status" value="1"/>
</dbReference>
<accession>A0A8J2XH83</accession>
<feature type="domain" description="NAD-dependent epimerase/dehydratase" evidence="2">
    <location>
        <begin position="3"/>
        <end position="224"/>
    </location>
</feature>
<dbReference type="PANTHER" id="PTHR11092">
    <property type="entry name" value="SUGAR NUCLEOTIDE EPIMERASE RELATED"/>
    <property type="match status" value="1"/>
</dbReference>
<dbReference type="InterPro" id="IPR010099">
    <property type="entry name" value="SDR39U1"/>
</dbReference>
<dbReference type="NCBIfam" id="TIGR01777">
    <property type="entry name" value="yfcH"/>
    <property type="match status" value="1"/>
</dbReference>
<gene>
    <name evidence="4" type="ORF">GCM10011531_18120</name>
</gene>
<comment type="similarity">
    <text evidence="1">Belongs to the NAD(P)-dependent epimerase/dehydratase family. SDR39U1 subfamily.</text>
</comment>
<evidence type="ECO:0000259" key="2">
    <source>
        <dbReference type="Pfam" id="PF01370"/>
    </source>
</evidence>
<evidence type="ECO:0000313" key="4">
    <source>
        <dbReference type="EMBL" id="GFZ87250.1"/>
    </source>
</evidence>
<proteinExistence type="inferred from homology"/>
<dbReference type="InterPro" id="IPR001509">
    <property type="entry name" value="Epimerase_deHydtase"/>
</dbReference>
<dbReference type="Pfam" id="PF01370">
    <property type="entry name" value="Epimerase"/>
    <property type="match status" value="1"/>
</dbReference>
<sequence length="301" mass="33338">MRVLITGATGLVGKAIVKQCHKKDIAVHYLTTSKSKLTTQENYKGFYWNPSENKIDTGCFEGVDAIINLAGATISKRWTPSYKKAILNSRLQSLNVLKEALGKQNHSVKQLISASAIGIYPDSLTNYYDENSTEVSSTFLGQVVSQWEAAANAFTSLNINVAKVRIGLVLDETEGALPQIVKPIGFGMGAAFGSGDQWQSWIHITDLARFFVYVLKYNLEGVYNAAAPNPVTNAELTKVIAKTMYRPLWLPNIPKTVMKLVLGDMHILLFESQRVSAKKIENKGFGFNYHHLQPAIEDLLQ</sequence>